<dbReference type="RefSeq" id="WP_188889450.1">
    <property type="nucleotide sequence ID" value="NZ_BMHY01000004.1"/>
</dbReference>
<sequence length="369" mass="39513">MLHVKAPNHYWNESGIVRKSGSKLKELGVQAFIISGKTAWNQLSEQVTAVLHEQEIRYTHQEFSGSCTQAKINTLAEKAKGTASFIIGIGGGSALDTAKAAAEQAGIPVVTIPTIAATCAGWSALTVLYDEEGRSSGYLPLKQSPQFVLADSEILAAAPARFLAAGLADTIVKWYETAIHITPGATGALDARIGVRTAELALEIIREYGVAVYEAVLQGEKHSAFIDVTDAILALAGLVGSVAGEGGRGGFAHIIHDSLTWVPETHHSLHGEKVGFGLIAQLFLEGKREEAESLSAFLNRLNLPITLEQLGIWDNAGEQIERIAAKIQLQEAFLAKLSFPVNKELLAQAIHDADQLGQQVREAAFHLNE</sequence>
<protein>
    <submittedName>
        <fullName evidence="7">Oxidoreductase</fullName>
    </submittedName>
</protein>
<dbReference type="Gene3D" id="3.40.50.1970">
    <property type="match status" value="1"/>
</dbReference>
<gene>
    <name evidence="7" type="ORF">GCM10010918_24240</name>
</gene>
<feature type="binding site" evidence="5">
    <location>
        <position position="125"/>
    </location>
    <ligand>
        <name>NAD(+)</name>
        <dbReference type="ChEBI" id="CHEBI:57540"/>
    </ligand>
</feature>
<evidence type="ECO:0000256" key="4">
    <source>
        <dbReference type="PIRSR" id="PIRSR000112-1"/>
    </source>
</evidence>
<dbReference type="CDD" id="cd08550">
    <property type="entry name" value="GlyDH-like"/>
    <property type="match status" value="1"/>
</dbReference>
<feature type="binding site" evidence="5">
    <location>
        <position position="123"/>
    </location>
    <ligand>
        <name>NAD(+)</name>
        <dbReference type="ChEBI" id="CHEBI:57540"/>
    </ligand>
</feature>
<dbReference type="InterPro" id="IPR016205">
    <property type="entry name" value="Glycerol_DH"/>
</dbReference>
<feature type="binding site" evidence="4">
    <location>
        <position position="253"/>
    </location>
    <ligand>
        <name>glycerol</name>
        <dbReference type="ChEBI" id="CHEBI:17754"/>
    </ligand>
</feature>
<dbReference type="EMBL" id="BMHY01000004">
    <property type="protein sequence ID" value="GGG68461.1"/>
    <property type="molecule type" value="Genomic_DNA"/>
</dbReference>
<dbReference type="SUPFAM" id="SSF56796">
    <property type="entry name" value="Dehydroquinate synthase-like"/>
    <property type="match status" value="1"/>
</dbReference>
<evidence type="ECO:0000256" key="5">
    <source>
        <dbReference type="PIRSR" id="PIRSR000112-3"/>
    </source>
</evidence>
<evidence type="ECO:0000256" key="3">
    <source>
        <dbReference type="ARBA" id="ARBA00023002"/>
    </source>
</evidence>
<proteinExistence type="inferred from homology"/>
<comment type="cofactor">
    <cofactor evidence="4">
        <name>Zn(2+)</name>
        <dbReference type="ChEBI" id="CHEBI:29105"/>
    </cofactor>
    <text evidence="4">Binds 1 zinc ion per subunit.</text>
</comment>
<dbReference type="PANTHER" id="PTHR43616:SF3">
    <property type="entry name" value="HYDROXYCARBOXYLATE DEHYDROGENASE A"/>
    <property type="match status" value="1"/>
</dbReference>
<name>A0A917H6T4_9BACL</name>
<feature type="domain" description="Alcohol dehydrogenase iron-type/glycerol dehydrogenase GldA" evidence="6">
    <location>
        <begin position="7"/>
        <end position="151"/>
    </location>
</feature>
<dbReference type="Proteomes" id="UP000600247">
    <property type="component" value="Unassembled WGS sequence"/>
</dbReference>
<dbReference type="InterPro" id="IPR001670">
    <property type="entry name" value="ADH_Fe/GldA"/>
</dbReference>
<feature type="binding site" evidence="4">
    <location>
        <position position="169"/>
    </location>
    <ligand>
        <name>glycerol</name>
        <dbReference type="ChEBI" id="CHEBI:17754"/>
    </ligand>
</feature>
<keyword evidence="2 4" id="KW-0479">Metal-binding</keyword>
<accession>A0A917H6T4</accession>
<evidence type="ECO:0000313" key="7">
    <source>
        <dbReference type="EMBL" id="GGG68461.1"/>
    </source>
</evidence>
<evidence type="ECO:0000259" key="6">
    <source>
        <dbReference type="Pfam" id="PF00465"/>
    </source>
</evidence>
<evidence type="ECO:0000256" key="2">
    <source>
        <dbReference type="ARBA" id="ARBA00022723"/>
    </source>
</evidence>
<dbReference type="PANTHER" id="PTHR43616">
    <property type="entry name" value="GLYCEROL DEHYDROGENASE"/>
    <property type="match status" value="1"/>
</dbReference>
<dbReference type="Gene3D" id="1.20.1090.10">
    <property type="entry name" value="Dehydroquinate synthase-like - alpha domain"/>
    <property type="match status" value="1"/>
</dbReference>
<keyword evidence="3" id="KW-0560">Oxidoreductase</keyword>
<dbReference type="InterPro" id="IPR018211">
    <property type="entry name" value="ADH_Fe_CS"/>
</dbReference>
<keyword evidence="5" id="KW-0520">NAD</keyword>
<dbReference type="AlphaFoldDB" id="A0A917H6T4"/>
<organism evidence="7 8">
    <name type="scientific">Paenibacillus radicis</name>
    <name type="common">ex Gao et al. 2016</name>
    <dbReference type="NCBI Taxonomy" id="1737354"/>
    <lineage>
        <taxon>Bacteria</taxon>
        <taxon>Bacillati</taxon>
        <taxon>Bacillota</taxon>
        <taxon>Bacilli</taxon>
        <taxon>Bacillales</taxon>
        <taxon>Paenibacillaceae</taxon>
        <taxon>Paenibacillus</taxon>
    </lineage>
</organism>
<feature type="binding site" evidence="4">
    <location>
        <position position="270"/>
    </location>
    <ligand>
        <name>glycerol</name>
        <dbReference type="ChEBI" id="CHEBI:17754"/>
    </ligand>
</feature>
<keyword evidence="8" id="KW-1185">Reference proteome</keyword>
<feature type="binding site" evidence="5">
    <location>
        <begin position="92"/>
        <end position="96"/>
    </location>
    <ligand>
        <name>NAD(+)</name>
        <dbReference type="ChEBI" id="CHEBI:57540"/>
    </ligand>
</feature>
<evidence type="ECO:0000256" key="1">
    <source>
        <dbReference type="ARBA" id="ARBA00007358"/>
    </source>
</evidence>
<reference evidence="7 8" key="1">
    <citation type="journal article" date="2014" name="Int. J. Syst. Evol. Microbiol.">
        <title>Complete genome sequence of Corynebacterium casei LMG S-19264T (=DSM 44701T), isolated from a smear-ripened cheese.</title>
        <authorList>
            <consortium name="US DOE Joint Genome Institute (JGI-PGF)"/>
            <person name="Walter F."/>
            <person name="Albersmeier A."/>
            <person name="Kalinowski J."/>
            <person name="Ruckert C."/>
        </authorList>
    </citation>
    <scope>NUCLEOTIDE SEQUENCE [LARGE SCALE GENOMIC DNA]</scope>
    <source>
        <strain evidence="7 8">CGMCC 1.15286</strain>
    </source>
</reference>
<feature type="binding site" evidence="5">
    <location>
        <position position="129"/>
    </location>
    <ligand>
        <name>NAD(+)</name>
        <dbReference type="ChEBI" id="CHEBI:57540"/>
    </ligand>
</feature>
<dbReference type="PROSITE" id="PS00913">
    <property type="entry name" value="ADH_IRON_1"/>
    <property type="match status" value="1"/>
</dbReference>
<comment type="caution">
    <text evidence="7">The sequence shown here is derived from an EMBL/GenBank/DDBJ whole genome shotgun (WGS) entry which is preliminary data.</text>
</comment>
<comment type="similarity">
    <text evidence="1">Belongs to the iron-containing alcohol dehydrogenase family.</text>
</comment>
<dbReference type="GO" id="GO:0016614">
    <property type="term" value="F:oxidoreductase activity, acting on CH-OH group of donors"/>
    <property type="evidence" value="ECO:0007669"/>
    <property type="project" value="InterPro"/>
</dbReference>
<evidence type="ECO:0000313" key="8">
    <source>
        <dbReference type="Proteomes" id="UP000600247"/>
    </source>
</evidence>
<dbReference type="GO" id="GO:0046872">
    <property type="term" value="F:metal ion binding"/>
    <property type="evidence" value="ECO:0007669"/>
    <property type="project" value="UniProtKB-KW"/>
</dbReference>
<dbReference type="PIRSF" id="PIRSF000112">
    <property type="entry name" value="Glycerol_dehydrogenase"/>
    <property type="match status" value="1"/>
</dbReference>
<dbReference type="Pfam" id="PF00465">
    <property type="entry name" value="Fe-ADH"/>
    <property type="match status" value="1"/>
</dbReference>
<keyword evidence="4" id="KW-0862">Zinc</keyword>